<gene>
    <name evidence="8" type="ORF">J5O05_19860</name>
</gene>
<dbReference type="InterPro" id="IPR008947">
    <property type="entry name" value="PLipase_C/P1_nuclease_dom_sf"/>
</dbReference>
<accession>A0A975DLI5</accession>
<geneLocation type="plasmid" evidence="8 9">
    <name>unnamed5</name>
</geneLocation>
<proteinExistence type="predicted"/>
<dbReference type="Pfam" id="PF02265">
    <property type="entry name" value="S1-P1_nuclease"/>
    <property type="match status" value="1"/>
</dbReference>
<feature type="signal peptide" evidence="7">
    <location>
        <begin position="1"/>
        <end position="21"/>
    </location>
</feature>
<keyword evidence="4" id="KW-0378">Hydrolase</keyword>
<evidence type="ECO:0000256" key="2">
    <source>
        <dbReference type="ARBA" id="ARBA00022723"/>
    </source>
</evidence>
<dbReference type="EMBL" id="CP072135">
    <property type="protein sequence ID" value="QTH73699.1"/>
    <property type="molecule type" value="Genomic_DNA"/>
</dbReference>
<evidence type="ECO:0000313" key="9">
    <source>
        <dbReference type="Proteomes" id="UP000664904"/>
    </source>
</evidence>
<evidence type="ECO:0000256" key="4">
    <source>
        <dbReference type="ARBA" id="ARBA00022801"/>
    </source>
</evidence>
<dbReference type="GO" id="GO:0004519">
    <property type="term" value="F:endonuclease activity"/>
    <property type="evidence" value="ECO:0007669"/>
    <property type="project" value="UniProtKB-KW"/>
</dbReference>
<name>A0A975DLI5_9GAMM</name>
<dbReference type="InterPro" id="IPR003154">
    <property type="entry name" value="S1/P1nuclease"/>
</dbReference>
<dbReference type="Gene3D" id="1.10.575.10">
    <property type="entry name" value="P1 Nuclease"/>
    <property type="match status" value="1"/>
</dbReference>
<dbReference type="AlphaFoldDB" id="A0A975DLI5"/>
<evidence type="ECO:0000256" key="3">
    <source>
        <dbReference type="ARBA" id="ARBA00022759"/>
    </source>
</evidence>
<keyword evidence="2" id="KW-0479">Metal-binding</keyword>
<keyword evidence="1" id="KW-0540">Nuclease</keyword>
<keyword evidence="7" id="KW-0732">Signal</keyword>
<keyword evidence="3" id="KW-0255">Endonuclease</keyword>
<sequence length="284" mass="32285">MRRITLATTLLLGLVTSQVQAWGQNGHRIVGELAEAHLTETTKQAILPLLEGDSLAEVSTWADEMRSSPNEFWQKKSTKWHYINVSDPKNMQQHVHTDIHSKEQVKNILDGIYYTINTLKSEKTSIDEKRFAMRFLVHLVGDSHQPFHAGRADDHGGNKIKVEFFGKNSNLHSVWDTELIQNENLSFTEFTRFIQTENKELIAEYLASTPADWLIESSNIAESIYNAEQTEMKYRYVFDHMPIVKTRLVQGGIRLAGLLNLIFDGSMQAKAKSLSKPLALESAN</sequence>
<dbReference type="RefSeq" id="WP_208845398.1">
    <property type="nucleotide sequence ID" value="NZ_CP072135.1"/>
</dbReference>
<keyword evidence="9" id="KW-1185">Reference proteome</keyword>
<dbReference type="GO" id="GO:0016788">
    <property type="term" value="F:hydrolase activity, acting on ester bonds"/>
    <property type="evidence" value="ECO:0007669"/>
    <property type="project" value="InterPro"/>
</dbReference>
<reference evidence="8" key="1">
    <citation type="submission" date="2021-03" db="EMBL/GenBank/DDBJ databases">
        <title>Complete Genome of Pseudoalteromonas xiamenensis STKMTI.2, a new potential marine bacterium producing anti-Vibrio compounds.</title>
        <authorList>
            <person name="Handayani D.P."/>
            <person name="Isnansetyo A."/>
            <person name="Istiqomah I."/>
            <person name="Jumina J."/>
        </authorList>
    </citation>
    <scope>NUCLEOTIDE SEQUENCE</scope>
    <source>
        <strain evidence="8">STKMTI.2</strain>
        <plasmid evidence="8">unnamed5</plasmid>
    </source>
</reference>
<dbReference type="PANTHER" id="PTHR33146">
    <property type="entry name" value="ENDONUCLEASE 4"/>
    <property type="match status" value="1"/>
</dbReference>
<dbReference type="PANTHER" id="PTHR33146:SF26">
    <property type="entry name" value="ENDONUCLEASE 4"/>
    <property type="match status" value="1"/>
</dbReference>
<evidence type="ECO:0000256" key="1">
    <source>
        <dbReference type="ARBA" id="ARBA00022722"/>
    </source>
</evidence>
<keyword evidence="8" id="KW-0614">Plasmid</keyword>
<evidence type="ECO:0000256" key="7">
    <source>
        <dbReference type="SAM" id="SignalP"/>
    </source>
</evidence>
<evidence type="ECO:0000256" key="5">
    <source>
        <dbReference type="ARBA" id="ARBA00023157"/>
    </source>
</evidence>
<dbReference type="Proteomes" id="UP000664904">
    <property type="component" value="Plasmid unnamed5"/>
</dbReference>
<protein>
    <submittedName>
        <fullName evidence="8">S1/P1 nuclease</fullName>
    </submittedName>
</protein>
<feature type="chain" id="PRO_5036894113" evidence="7">
    <location>
        <begin position="22"/>
        <end position="284"/>
    </location>
</feature>
<evidence type="ECO:0000313" key="8">
    <source>
        <dbReference type="EMBL" id="QTH73699.1"/>
    </source>
</evidence>
<evidence type="ECO:0000256" key="6">
    <source>
        <dbReference type="ARBA" id="ARBA00023180"/>
    </source>
</evidence>
<dbReference type="KEGG" id="pxi:J5O05_19860"/>
<keyword evidence="5" id="KW-1015">Disulfide bond</keyword>
<dbReference type="SUPFAM" id="SSF48537">
    <property type="entry name" value="Phospholipase C/P1 nuclease"/>
    <property type="match status" value="1"/>
</dbReference>
<dbReference type="GO" id="GO:0003676">
    <property type="term" value="F:nucleic acid binding"/>
    <property type="evidence" value="ECO:0007669"/>
    <property type="project" value="InterPro"/>
</dbReference>
<organism evidence="8 9">
    <name type="scientific">Pseudoalteromonas xiamenensis</name>
    <dbReference type="NCBI Taxonomy" id="882626"/>
    <lineage>
        <taxon>Bacteria</taxon>
        <taxon>Pseudomonadati</taxon>
        <taxon>Pseudomonadota</taxon>
        <taxon>Gammaproteobacteria</taxon>
        <taxon>Alteromonadales</taxon>
        <taxon>Pseudoalteromonadaceae</taxon>
        <taxon>Pseudoalteromonas</taxon>
    </lineage>
</organism>
<dbReference type="CDD" id="cd11010">
    <property type="entry name" value="S1-P1_nuclease"/>
    <property type="match status" value="1"/>
</dbReference>
<keyword evidence="6" id="KW-0325">Glycoprotein</keyword>
<dbReference type="GO" id="GO:0006308">
    <property type="term" value="P:DNA catabolic process"/>
    <property type="evidence" value="ECO:0007669"/>
    <property type="project" value="InterPro"/>
</dbReference>
<dbReference type="GO" id="GO:0046872">
    <property type="term" value="F:metal ion binding"/>
    <property type="evidence" value="ECO:0007669"/>
    <property type="project" value="UniProtKB-KW"/>
</dbReference>